<accession>A0A3D9SVV6</accession>
<evidence type="ECO:0000313" key="2">
    <source>
        <dbReference type="Proteomes" id="UP000256661"/>
    </source>
</evidence>
<proteinExistence type="predicted"/>
<comment type="caution">
    <text evidence="1">The sequence shown here is derived from an EMBL/GenBank/DDBJ whole genome shotgun (WGS) entry which is preliminary data.</text>
</comment>
<dbReference type="OrthoDB" id="3480393at2"/>
<dbReference type="EMBL" id="QTTT01000001">
    <property type="protein sequence ID" value="REF00090.1"/>
    <property type="molecule type" value="Genomic_DNA"/>
</dbReference>
<gene>
    <name evidence="1" type="ORF">DFJ69_5616</name>
</gene>
<sequence>MARTISEERVDLAHLDDLGRALTARGFLTMIVTAGTPRLEVLNRTDPERFGTVLCQGGDDRWFWWSWADRIAPAADLEDAAALVERALSAPGTAA</sequence>
<protein>
    <submittedName>
        <fullName evidence="1">Uncharacterized protein</fullName>
    </submittedName>
</protein>
<dbReference type="Proteomes" id="UP000256661">
    <property type="component" value="Unassembled WGS sequence"/>
</dbReference>
<evidence type="ECO:0000313" key="1">
    <source>
        <dbReference type="EMBL" id="REF00090.1"/>
    </source>
</evidence>
<name>A0A3D9SVV6_9ACTN</name>
<reference evidence="1 2" key="1">
    <citation type="submission" date="2018-08" db="EMBL/GenBank/DDBJ databases">
        <title>Sequencing the genomes of 1000 actinobacteria strains.</title>
        <authorList>
            <person name="Klenk H.-P."/>
        </authorList>
    </citation>
    <scope>NUCLEOTIDE SEQUENCE [LARGE SCALE GENOMIC DNA]</scope>
    <source>
        <strain evidence="1 2">DSM 43927</strain>
    </source>
</reference>
<keyword evidence="2" id="KW-1185">Reference proteome</keyword>
<dbReference type="RefSeq" id="WP_116025289.1">
    <property type="nucleotide sequence ID" value="NZ_QTTT01000001.1"/>
</dbReference>
<organism evidence="1 2">
    <name type="scientific">Thermomonospora umbrina</name>
    <dbReference type="NCBI Taxonomy" id="111806"/>
    <lineage>
        <taxon>Bacteria</taxon>
        <taxon>Bacillati</taxon>
        <taxon>Actinomycetota</taxon>
        <taxon>Actinomycetes</taxon>
        <taxon>Streptosporangiales</taxon>
        <taxon>Thermomonosporaceae</taxon>
        <taxon>Thermomonospora</taxon>
    </lineage>
</organism>
<dbReference type="AlphaFoldDB" id="A0A3D9SVV6"/>